<evidence type="ECO:0000313" key="1">
    <source>
        <dbReference type="EMBL" id="MQY17694.1"/>
    </source>
</evidence>
<evidence type="ECO:0000313" key="2">
    <source>
        <dbReference type="Proteomes" id="UP000438448"/>
    </source>
</evidence>
<accession>A0A7K0CYG1</accession>
<dbReference type="RefSeq" id="WP_153407671.1">
    <property type="nucleotide sequence ID" value="NZ_WEGK01000001.1"/>
</dbReference>
<protein>
    <submittedName>
        <fullName evidence="1">Uncharacterized protein</fullName>
    </submittedName>
</protein>
<keyword evidence="2" id="KW-1185">Reference proteome</keyword>
<dbReference type="Proteomes" id="UP000438448">
    <property type="component" value="Unassembled WGS sequence"/>
</dbReference>
<organism evidence="1 2">
    <name type="scientific">Nocardia macrotermitis</name>
    <dbReference type="NCBI Taxonomy" id="2585198"/>
    <lineage>
        <taxon>Bacteria</taxon>
        <taxon>Bacillati</taxon>
        <taxon>Actinomycetota</taxon>
        <taxon>Actinomycetes</taxon>
        <taxon>Mycobacteriales</taxon>
        <taxon>Nocardiaceae</taxon>
        <taxon>Nocardia</taxon>
    </lineage>
</organism>
<sequence length="337" mass="37118">MPATDLDSDEPVLSVLGQIQTCLLPSRQVLDAPASVELLSAMKFGRPVVSRERPVSLAISPDRLEGVDCSLAQYRADRAEGKRVHVIGTVASRMVVIGGRILQSSSQTTVIRARRSDRRLWAHYLSKPGTIEAVSGAASGGSLVDGYLRPPAEDLLDLTSICGRMSNLTRVDFRLDQRVPIRRTGTTRLRWAVEVGEPSKCPLSFSFRLDDDTTRSVRIILPQQHIAAAQRFCEDLATHDWLLTAVGRVAESFRAFETQPDAVLDELSPVLDELVPLWMPGAHASPLLRPIWEGLEFDPGFSRQWTARVGQLRDRMTTTTLKALQHSKARHAGSGGL</sequence>
<dbReference type="InterPro" id="IPR049749">
    <property type="entry name" value="SCO2521-like"/>
</dbReference>
<dbReference type="EMBL" id="WEGK01000001">
    <property type="protein sequence ID" value="MQY17694.1"/>
    <property type="molecule type" value="Genomic_DNA"/>
</dbReference>
<proteinExistence type="predicted"/>
<name>A0A7K0CYG1_9NOCA</name>
<dbReference type="AlphaFoldDB" id="A0A7K0CYG1"/>
<gene>
    <name evidence="1" type="ORF">NRB20_07580</name>
</gene>
<dbReference type="NCBIfam" id="NF040565">
    <property type="entry name" value="SCO2521_fam"/>
    <property type="match status" value="1"/>
</dbReference>
<reference evidence="1 2" key="1">
    <citation type="submission" date="2019-10" db="EMBL/GenBank/DDBJ databases">
        <title>Nocardia macrotermitis sp. nov. and Nocardia aurantia sp. nov., isolated from the gut of fungus growing-termite Macrotermes natalensis.</title>
        <authorList>
            <person name="Benndorf R."/>
            <person name="Schwitalla J."/>
            <person name="Martin K."/>
            <person name="De Beer W."/>
            <person name="Kaster A.-K."/>
            <person name="Vollmers J."/>
            <person name="Poulsen M."/>
            <person name="Beemelmanns C."/>
        </authorList>
    </citation>
    <scope>NUCLEOTIDE SEQUENCE [LARGE SCALE GENOMIC DNA]</scope>
    <source>
        <strain evidence="1 2">RB20</strain>
    </source>
</reference>
<comment type="caution">
    <text evidence="1">The sequence shown here is derived from an EMBL/GenBank/DDBJ whole genome shotgun (WGS) entry which is preliminary data.</text>
</comment>
<dbReference type="OrthoDB" id="3210171at2"/>